<dbReference type="GO" id="GO:0046872">
    <property type="term" value="F:metal ion binding"/>
    <property type="evidence" value="ECO:0007669"/>
    <property type="project" value="UniProtKB-KW"/>
</dbReference>
<evidence type="ECO:0000256" key="3">
    <source>
        <dbReference type="ARBA" id="ARBA00022912"/>
    </source>
</evidence>
<dbReference type="Proteomes" id="UP000789508">
    <property type="component" value="Unassembled WGS sequence"/>
</dbReference>
<evidence type="ECO:0000256" key="2">
    <source>
        <dbReference type="ARBA" id="ARBA00022801"/>
    </source>
</evidence>
<protein>
    <submittedName>
        <fullName evidence="6">11707_t:CDS:1</fullName>
    </submittedName>
</protein>
<dbReference type="InterPro" id="IPR000222">
    <property type="entry name" value="PP2C_BS"/>
</dbReference>
<dbReference type="OrthoDB" id="416093at2759"/>
<dbReference type="PANTHER" id="PTHR13832:SF589">
    <property type="entry name" value="[PYRUVATE DEHYDROGENASE [ACETYL-TRANSFERRING]]-PHOSPHATASE 2, MITOCHONDRIAL"/>
    <property type="match status" value="1"/>
</dbReference>
<accession>A0A9N8W3K4</accession>
<evidence type="ECO:0000313" key="6">
    <source>
        <dbReference type="EMBL" id="CAG8473032.1"/>
    </source>
</evidence>
<dbReference type="SUPFAM" id="SSF81606">
    <property type="entry name" value="PP2C-like"/>
    <property type="match status" value="1"/>
</dbReference>
<dbReference type="SMART" id="SM00332">
    <property type="entry name" value="PP2Cc"/>
    <property type="match status" value="1"/>
</dbReference>
<dbReference type="EMBL" id="CAJVPS010000280">
    <property type="protein sequence ID" value="CAG8473032.1"/>
    <property type="molecule type" value="Genomic_DNA"/>
</dbReference>
<gene>
    <name evidence="6" type="ORF">ALEPTO_LOCUS2105</name>
</gene>
<dbReference type="InterPro" id="IPR015655">
    <property type="entry name" value="PP2C"/>
</dbReference>
<comment type="caution">
    <text evidence="6">The sequence shown here is derived from an EMBL/GenBank/DDBJ whole genome shotgun (WGS) entry which is preliminary data.</text>
</comment>
<proteinExistence type="inferred from homology"/>
<evidence type="ECO:0000256" key="4">
    <source>
        <dbReference type="RuleBase" id="RU003465"/>
    </source>
</evidence>
<name>A0A9N8W3K4_9GLOM</name>
<dbReference type="GO" id="GO:0004722">
    <property type="term" value="F:protein serine/threonine phosphatase activity"/>
    <property type="evidence" value="ECO:0007669"/>
    <property type="project" value="InterPro"/>
</dbReference>
<evidence type="ECO:0000313" key="7">
    <source>
        <dbReference type="Proteomes" id="UP000789508"/>
    </source>
</evidence>
<comment type="similarity">
    <text evidence="4">Belongs to the PP2C family.</text>
</comment>
<keyword evidence="2 4" id="KW-0378">Hydrolase</keyword>
<feature type="domain" description="PPM-type phosphatase" evidence="5">
    <location>
        <begin position="19"/>
        <end position="383"/>
    </location>
</feature>
<keyword evidence="1" id="KW-0479">Metal-binding</keyword>
<evidence type="ECO:0000256" key="1">
    <source>
        <dbReference type="ARBA" id="ARBA00022723"/>
    </source>
</evidence>
<dbReference type="Pfam" id="PF00481">
    <property type="entry name" value="PP2C"/>
    <property type="match status" value="1"/>
</dbReference>
<dbReference type="InterPro" id="IPR036457">
    <property type="entry name" value="PPM-type-like_dom_sf"/>
</dbReference>
<dbReference type="InterPro" id="IPR001932">
    <property type="entry name" value="PPM-type_phosphatase-like_dom"/>
</dbReference>
<dbReference type="CDD" id="cd00143">
    <property type="entry name" value="PP2Cc"/>
    <property type="match status" value="1"/>
</dbReference>
<sequence>RSPSKGETYRLHLEKSRHLVGISSSRGTREHNEDRYRAVVLDFEEKGEERNINKFPVVNETSIPVDEFQLEEGKAGQICYFAIFDGHGGSLCADYLTENLHNHVEKVNALDADGIVSSWRSVGGFKPKTLIPLLSPELVNNSRYRSPETHDNSNSNLSVTRNFSSTSLSETQPLPTKSSIPPTPNLTLEQRLTLAFLKIDYELIGSIGQAVGSTASVAIVKSLDRFPFWSTKELDITVAHVGDTRVILCDVPTGKAISLSHDHHPSATTEHDRLRKSGGYVITDSFGAEMFLGSLANTRALGDSKLKKFGITAEPDIVNKKMKGEDAAFLVLVSDGVTSVLSNQEIVDCVKSHTDPTLGATKLVAFAEELGSEDNITAMVVRLPGWGAEMPDHTKELRKYRLENTSIRRRT</sequence>
<dbReference type="Gene3D" id="3.60.40.10">
    <property type="entry name" value="PPM-type phosphatase domain"/>
    <property type="match status" value="1"/>
</dbReference>
<keyword evidence="7" id="KW-1185">Reference proteome</keyword>
<keyword evidence="3 4" id="KW-0904">Protein phosphatase</keyword>
<dbReference type="PROSITE" id="PS51746">
    <property type="entry name" value="PPM_2"/>
    <property type="match status" value="1"/>
</dbReference>
<dbReference type="AlphaFoldDB" id="A0A9N8W3K4"/>
<reference evidence="6" key="1">
    <citation type="submission" date="2021-06" db="EMBL/GenBank/DDBJ databases">
        <authorList>
            <person name="Kallberg Y."/>
            <person name="Tangrot J."/>
            <person name="Rosling A."/>
        </authorList>
    </citation>
    <scope>NUCLEOTIDE SEQUENCE</scope>
    <source>
        <strain evidence="6">FL130A</strain>
    </source>
</reference>
<feature type="non-terminal residue" evidence="6">
    <location>
        <position position="411"/>
    </location>
</feature>
<evidence type="ECO:0000259" key="5">
    <source>
        <dbReference type="PROSITE" id="PS51746"/>
    </source>
</evidence>
<dbReference type="PROSITE" id="PS01032">
    <property type="entry name" value="PPM_1"/>
    <property type="match status" value="1"/>
</dbReference>
<dbReference type="PANTHER" id="PTHR13832">
    <property type="entry name" value="PROTEIN PHOSPHATASE 2C"/>
    <property type="match status" value="1"/>
</dbReference>
<organism evidence="6 7">
    <name type="scientific">Ambispora leptoticha</name>
    <dbReference type="NCBI Taxonomy" id="144679"/>
    <lineage>
        <taxon>Eukaryota</taxon>
        <taxon>Fungi</taxon>
        <taxon>Fungi incertae sedis</taxon>
        <taxon>Mucoromycota</taxon>
        <taxon>Glomeromycotina</taxon>
        <taxon>Glomeromycetes</taxon>
        <taxon>Archaeosporales</taxon>
        <taxon>Ambisporaceae</taxon>
        <taxon>Ambispora</taxon>
    </lineage>
</organism>